<feature type="region of interest" description="Disordered" evidence="1">
    <location>
        <begin position="176"/>
        <end position="197"/>
    </location>
</feature>
<evidence type="ECO:0008006" key="4">
    <source>
        <dbReference type="Google" id="ProtNLM"/>
    </source>
</evidence>
<accession>A0AAD9N2E1</accession>
<evidence type="ECO:0000256" key="1">
    <source>
        <dbReference type="SAM" id="MobiDB-lite"/>
    </source>
</evidence>
<gene>
    <name evidence="2" type="ORF">LSH36_262g00021</name>
</gene>
<protein>
    <recommendedName>
        <fullName evidence="4">Protein NDUFAF4 homolog</fullName>
    </recommendedName>
</protein>
<dbReference type="InterPro" id="IPR009622">
    <property type="entry name" value="NDUFAF4"/>
</dbReference>
<evidence type="ECO:0000313" key="2">
    <source>
        <dbReference type="EMBL" id="KAK2154627.1"/>
    </source>
</evidence>
<sequence>MGGFKNLLAHFFKRPVKNWNIENRAFKLLEEQERLKPAVAPRHPTTVEKLDDLIKERPELLELQRQKDESLDSMLKGMIVNPEKVNEVVTKSIGQLPVDRSPIIDDDFGYTEPNKIPQGKCTIRQSMKFIADYHADPKKVTVQRIAKEYSLDTQQLIHILKYFQTLDLHIPDPKSKLGAKSGHKQLGTGGETVKITR</sequence>
<evidence type="ECO:0000313" key="3">
    <source>
        <dbReference type="Proteomes" id="UP001208570"/>
    </source>
</evidence>
<dbReference type="AlphaFoldDB" id="A0AAD9N2E1"/>
<reference evidence="2" key="1">
    <citation type="journal article" date="2023" name="Mol. Biol. Evol.">
        <title>Third-Generation Sequencing Reveals the Adaptive Role of the Epigenome in Three Deep-Sea Polychaetes.</title>
        <authorList>
            <person name="Perez M."/>
            <person name="Aroh O."/>
            <person name="Sun Y."/>
            <person name="Lan Y."/>
            <person name="Juniper S.K."/>
            <person name="Young C.R."/>
            <person name="Angers B."/>
            <person name="Qian P.Y."/>
        </authorList>
    </citation>
    <scope>NUCLEOTIDE SEQUENCE</scope>
    <source>
        <strain evidence="2">P08H-3</strain>
    </source>
</reference>
<dbReference type="PANTHER" id="PTHR13338:SF4">
    <property type="entry name" value="NADH DEHYDROGENASE [UBIQUINONE] 1 ALPHA SUBCOMPLEX ASSEMBLY FACTOR 4"/>
    <property type="match status" value="1"/>
</dbReference>
<name>A0AAD9N2E1_9ANNE</name>
<organism evidence="2 3">
    <name type="scientific">Paralvinella palmiformis</name>
    <dbReference type="NCBI Taxonomy" id="53620"/>
    <lineage>
        <taxon>Eukaryota</taxon>
        <taxon>Metazoa</taxon>
        <taxon>Spiralia</taxon>
        <taxon>Lophotrochozoa</taxon>
        <taxon>Annelida</taxon>
        <taxon>Polychaeta</taxon>
        <taxon>Sedentaria</taxon>
        <taxon>Canalipalpata</taxon>
        <taxon>Terebellida</taxon>
        <taxon>Terebelliformia</taxon>
        <taxon>Alvinellidae</taxon>
        <taxon>Paralvinella</taxon>
    </lineage>
</organism>
<proteinExistence type="predicted"/>
<comment type="caution">
    <text evidence="2">The sequence shown here is derived from an EMBL/GenBank/DDBJ whole genome shotgun (WGS) entry which is preliminary data.</text>
</comment>
<dbReference type="EMBL" id="JAODUP010000262">
    <property type="protein sequence ID" value="KAK2154627.1"/>
    <property type="molecule type" value="Genomic_DNA"/>
</dbReference>
<dbReference type="Proteomes" id="UP001208570">
    <property type="component" value="Unassembled WGS sequence"/>
</dbReference>
<dbReference type="GO" id="GO:0032981">
    <property type="term" value="P:mitochondrial respiratory chain complex I assembly"/>
    <property type="evidence" value="ECO:0007669"/>
    <property type="project" value="InterPro"/>
</dbReference>
<keyword evidence="3" id="KW-1185">Reference proteome</keyword>
<dbReference type="Pfam" id="PF06784">
    <property type="entry name" value="UPF0240"/>
    <property type="match status" value="1"/>
</dbReference>
<dbReference type="GO" id="GO:0005739">
    <property type="term" value="C:mitochondrion"/>
    <property type="evidence" value="ECO:0007669"/>
    <property type="project" value="TreeGrafter"/>
</dbReference>
<dbReference type="PANTHER" id="PTHR13338">
    <property type="entry name" value="UPF0240 PROTEIN"/>
    <property type="match status" value="1"/>
</dbReference>